<feature type="transmembrane region" description="Helical" evidence="1">
    <location>
        <begin position="724"/>
        <end position="744"/>
    </location>
</feature>
<gene>
    <name evidence="2" type="ORF">H0A36_05030</name>
</gene>
<name>A0A853I5E6_9GAMM</name>
<feature type="transmembrane region" description="Helical" evidence="1">
    <location>
        <begin position="756"/>
        <end position="777"/>
    </location>
</feature>
<dbReference type="PANTHER" id="PTHR33406">
    <property type="entry name" value="MEMBRANE PROTEIN MJ1562-RELATED"/>
    <property type="match status" value="1"/>
</dbReference>
<dbReference type="Proteomes" id="UP000569732">
    <property type="component" value="Unassembled WGS sequence"/>
</dbReference>
<keyword evidence="3" id="KW-1185">Reference proteome</keyword>
<keyword evidence="1" id="KW-0472">Membrane</keyword>
<feature type="transmembrane region" description="Helical" evidence="1">
    <location>
        <begin position="675"/>
        <end position="692"/>
    </location>
</feature>
<dbReference type="PANTHER" id="PTHR33406:SF13">
    <property type="entry name" value="MEMBRANE PROTEIN YDFJ"/>
    <property type="match status" value="1"/>
</dbReference>
<organism evidence="2 3">
    <name type="scientific">Spartinivicinus marinus</name>
    <dbReference type="NCBI Taxonomy" id="2994442"/>
    <lineage>
        <taxon>Bacteria</taxon>
        <taxon>Pseudomonadati</taxon>
        <taxon>Pseudomonadota</taxon>
        <taxon>Gammaproteobacteria</taxon>
        <taxon>Oceanospirillales</taxon>
        <taxon>Zooshikellaceae</taxon>
        <taxon>Spartinivicinus</taxon>
    </lineage>
</organism>
<dbReference type="EMBL" id="JACCKB010000004">
    <property type="protein sequence ID" value="NYZ65364.1"/>
    <property type="molecule type" value="Genomic_DNA"/>
</dbReference>
<feature type="transmembrane region" description="Helical" evidence="1">
    <location>
        <begin position="364"/>
        <end position="383"/>
    </location>
</feature>
<dbReference type="Gene3D" id="1.20.1640.10">
    <property type="entry name" value="Multidrug efflux transporter AcrB transmembrane domain"/>
    <property type="match status" value="2"/>
</dbReference>
<proteinExistence type="predicted"/>
<feature type="transmembrane region" description="Helical" evidence="1">
    <location>
        <begin position="395"/>
        <end position="416"/>
    </location>
</feature>
<dbReference type="SUPFAM" id="SSF82866">
    <property type="entry name" value="Multidrug efflux transporter AcrB transmembrane domain"/>
    <property type="match status" value="2"/>
</dbReference>
<protein>
    <recommendedName>
        <fullName evidence="4">Membrane transport protein MMPL domain-containing protein</fullName>
    </recommendedName>
</protein>
<sequence>MSTRNNRMTAINKPKGLFTARLLFISWLLLIVSSLILLVTQLQQGIPLKMDILELLPQVEQAETSKRQKPSQVFIDRSVKSVANNVVLLVGHADQQTALSQARQLHQTLTEHAAVTDSFFQLNQGNFQSIAKLYFPYRFGLLADKTVSKLENHDIDGLVANAQQQLYSLLSAANSKLIQNDPLFLFYDFLTQLPSVNGKLKLEEGYLLAKADGQTYVLMTLVLTDEYKQQLHFVNDIKQVEQQLQTKSPDLTLLKAGVVFHKAYGEQSAKADISLISIGSVAGIILLVLVLFRSIKPLLLTLFTIATGVLVAFTATLLIFGELHIIALVFGASLIGISIDYAFHYLAKQYTASDDWHPAKCIRAILPGLGLGLFTSAVGYIPMVTAPFPGLQQMGVFSIVGLTVAFITVVVAYPVLSAKGFYRPGLGVLGKWLSSYLIKWQQQNTGLKTTITLGLLLIALAGIIQLTADDDVKKLQALSAQLLQEQQKIQSITGFADVGPYVIIFADNAEQLLLREQLFVKQLRQTGQPVVGEFIALSDYISAITTQQQHHQLLARLVEIGENAADSIWQKLTDLGYQTSVVEQYQQDLLAAKGQALSFNDWFAAFPNQWVKALWLGESQDQLSGNKQVASVIRFNHIMDYQALTNLVAEQQAGVVLIDQAKTVSTTFASYRMQLVKLVAIAYLLIAVFLWFRYGWKDALFILMPPLIAALLAITSIAQVVGYYNLFNCLAIILVLSIGIDYTLFIKESDSHSLSATFTAVALSACTTLLSFGLLALSDIPVVFSFGLTISVGIGCAFILAPLAAKQISK</sequence>
<evidence type="ECO:0008006" key="4">
    <source>
        <dbReference type="Google" id="ProtNLM"/>
    </source>
</evidence>
<dbReference type="RefSeq" id="WP_180567394.1">
    <property type="nucleotide sequence ID" value="NZ_JACCKB010000004.1"/>
</dbReference>
<feature type="transmembrane region" description="Helical" evidence="1">
    <location>
        <begin position="299"/>
        <end position="319"/>
    </location>
</feature>
<dbReference type="AlphaFoldDB" id="A0A853I5E6"/>
<keyword evidence="1" id="KW-1133">Transmembrane helix</keyword>
<evidence type="ECO:0000313" key="3">
    <source>
        <dbReference type="Proteomes" id="UP000569732"/>
    </source>
</evidence>
<keyword evidence="1" id="KW-0812">Transmembrane</keyword>
<dbReference type="GO" id="GO:0005886">
    <property type="term" value="C:plasma membrane"/>
    <property type="evidence" value="ECO:0007669"/>
    <property type="project" value="TreeGrafter"/>
</dbReference>
<comment type="caution">
    <text evidence="2">The sequence shown here is derived from an EMBL/GenBank/DDBJ whole genome shotgun (WGS) entry which is preliminary data.</text>
</comment>
<evidence type="ECO:0000256" key="1">
    <source>
        <dbReference type="SAM" id="Phobius"/>
    </source>
</evidence>
<dbReference type="InterPro" id="IPR050545">
    <property type="entry name" value="Mycobact_MmpL"/>
</dbReference>
<feature type="transmembrane region" description="Helical" evidence="1">
    <location>
        <begin position="699"/>
        <end position="718"/>
    </location>
</feature>
<feature type="transmembrane region" description="Helical" evidence="1">
    <location>
        <begin position="325"/>
        <end position="343"/>
    </location>
</feature>
<reference evidence="2 3" key="1">
    <citation type="submission" date="2020-07" db="EMBL/GenBank/DDBJ databases">
        <title>Endozoicomonas sp. nov., isolated from sediment.</title>
        <authorList>
            <person name="Gu T."/>
        </authorList>
    </citation>
    <scope>NUCLEOTIDE SEQUENCE [LARGE SCALE GENOMIC DNA]</scope>
    <source>
        <strain evidence="2 3">SM1973</strain>
    </source>
</reference>
<feature type="transmembrane region" description="Helical" evidence="1">
    <location>
        <begin position="783"/>
        <end position="805"/>
    </location>
</feature>
<feature type="transmembrane region" description="Helical" evidence="1">
    <location>
        <begin position="273"/>
        <end position="292"/>
    </location>
</feature>
<evidence type="ECO:0000313" key="2">
    <source>
        <dbReference type="EMBL" id="NYZ65364.1"/>
    </source>
</evidence>
<accession>A0A853I5E6</accession>